<name>A0A1F7UQJ4_9BACT</name>
<proteinExistence type="inferred from homology"/>
<dbReference type="InterPro" id="IPR017475">
    <property type="entry name" value="EPS_sugar_tfrase"/>
</dbReference>
<keyword evidence="6 7" id="KW-0472">Membrane</keyword>
<dbReference type="Pfam" id="PF13727">
    <property type="entry name" value="CoA_binding_3"/>
    <property type="match status" value="1"/>
</dbReference>
<evidence type="ECO:0000259" key="8">
    <source>
        <dbReference type="Pfam" id="PF02397"/>
    </source>
</evidence>
<sequence length="474" mass="54099">MKKLDLFFATILVPLDYVALILAAIAAYSLRFAPFLAERRPVIFALPFDQYMRIVFIIAIGWITIYALSGLYAISHRKKLEELKKIIIASTAAFGGVLAAVVFSRELFESRFILLASWIFAIVFVFFFRLFLRMVRSTLIRAGFGLKLVAVIGKGMSADALINMVSRNPKYGLKVAFRAETFSKEAERELRALAAQDGLDQIIYVAQNGSTKEMHEALDFADEYHLSFCYSADIVSAHGAGIEFDMLAGVPLLELKRTRLEGWGRVYKRIFDIVGSLILILITLPIIFFAALAVMFESGFPILFRNERVGEHGKIFNTLKFRTMYQKYCIGKQFADHAHALEYEKKLIAERSDKQGPVYKIKEDPRVTHVGRFLRRTSIDELPQLFNVLAGQMTLVGPRPHQRREVEKYEKHHKRVLELKPGMTGLPQISGRSDLSFEEEVKLDTYYIEHWSLKLDFIILLKTPFAVLGQRGTY</sequence>
<dbReference type="AlphaFoldDB" id="A0A1F7UQJ4"/>
<feature type="transmembrane region" description="Helical" evidence="7">
    <location>
        <begin position="50"/>
        <end position="74"/>
    </location>
</feature>
<dbReference type="STRING" id="1802401.A3B21_01055"/>
<evidence type="ECO:0000256" key="2">
    <source>
        <dbReference type="ARBA" id="ARBA00006464"/>
    </source>
</evidence>
<dbReference type="GO" id="GO:0016020">
    <property type="term" value="C:membrane"/>
    <property type="evidence" value="ECO:0007669"/>
    <property type="project" value="UniProtKB-SubCell"/>
</dbReference>
<evidence type="ECO:0000256" key="1">
    <source>
        <dbReference type="ARBA" id="ARBA00004141"/>
    </source>
</evidence>
<dbReference type="Pfam" id="PF02397">
    <property type="entry name" value="Bac_transf"/>
    <property type="match status" value="1"/>
</dbReference>
<keyword evidence="3" id="KW-0808">Transferase</keyword>
<feature type="transmembrane region" description="Helical" evidence="7">
    <location>
        <begin position="7"/>
        <end position="30"/>
    </location>
</feature>
<organism evidence="9 10">
    <name type="scientific">Candidatus Uhrbacteria bacterium RIFCSPLOWO2_01_FULL_47_24</name>
    <dbReference type="NCBI Taxonomy" id="1802401"/>
    <lineage>
        <taxon>Bacteria</taxon>
        <taxon>Candidatus Uhriibacteriota</taxon>
    </lineage>
</organism>
<evidence type="ECO:0000256" key="7">
    <source>
        <dbReference type="SAM" id="Phobius"/>
    </source>
</evidence>
<accession>A0A1F7UQJ4</accession>
<evidence type="ECO:0000256" key="5">
    <source>
        <dbReference type="ARBA" id="ARBA00022989"/>
    </source>
</evidence>
<dbReference type="GO" id="GO:0016780">
    <property type="term" value="F:phosphotransferase activity, for other substituted phosphate groups"/>
    <property type="evidence" value="ECO:0007669"/>
    <property type="project" value="TreeGrafter"/>
</dbReference>
<keyword evidence="4 7" id="KW-0812">Transmembrane</keyword>
<evidence type="ECO:0000313" key="9">
    <source>
        <dbReference type="EMBL" id="OGL79978.1"/>
    </source>
</evidence>
<comment type="caution">
    <text evidence="9">The sequence shown here is derived from an EMBL/GenBank/DDBJ whole genome shotgun (WGS) entry which is preliminary data.</text>
</comment>
<evidence type="ECO:0000313" key="10">
    <source>
        <dbReference type="Proteomes" id="UP000176897"/>
    </source>
</evidence>
<comment type="subcellular location">
    <subcellularLocation>
        <location evidence="1">Membrane</location>
        <topology evidence="1">Multi-pass membrane protein</topology>
    </subcellularLocation>
</comment>
<keyword evidence="5 7" id="KW-1133">Transmembrane helix</keyword>
<evidence type="ECO:0000256" key="6">
    <source>
        <dbReference type="ARBA" id="ARBA00023136"/>
    </source>
</evidence>
<dbReference type="PANTHER" id="PTHR30576:SF10">
    <property type="entry name" value="SLL5057 PROTEIN"/>
    <property type="match status" value="1"/>
</dbReference>
<dbReference type="InterPro" id="IPR003362">
    <property type="entry name" value="Bact_transf"/>
</dbReference>
<feature type="domain" description="Bacterial sugar transferase" evidence="8">
    <location>
        <begin position="268"/>
        <end position="468"/>
    </location>
</feature>
<feature type="transmembrane region" description="Helical" evidence="7">
    <location>
        <begin position="273"/>
        <end position="296"/>
    </location>
</feature>
<protein>
    <recommendedName>
        <fullName evidence="8">Bacterial sugar transferase domain-containing protein</fullName>
    </recommendedName>
</protein>
<feature type="transmembrane region" description="Helical" evidence="7">
    <location>
        <begin position="86"/>
        <end position="104"/>
    </location>
</feature>
<dbReference type="PANTHER" id="PTHR30576">
    <property type="entry name" value="COLANIC BIOSYNTHESIS UDP-GLUCOSE LIPID CARRIER TRANSFERASE"/>
    <property type="match status" value="1"/>
</dbReference>
<evidence type="ECO:0000256" key="4">
    <source>
        <dbReference type="ARBA" id="ARBA00022692"/>
    </source>
</evidence>
<comment type="similarity">
    <text evidence="2">Belongs to the bacterial sugar transferase family.</text>
</comment>
<evidence type="ECO:0000256" key="3">
    <source>
        <dbReference type="ARBA" id="ARBA00022679"/>
    </source>
</evidence>
<dbReference type="NCBIfam" id="TIGR03025">
    <property type="entry name" value="EPS_sugtrans"/>
    <property type="match status" value="1"/>
</dbReference>
<reference evidence="9 10" key="1">
    <citation type="journal article" date="2016" name="Nat. Commun.">
        <title>Thousands of microbial genomes shed light on interconnected biogeochemical processes in an aquifer system.</title>
        <authorList>
            <person name="Anantharaman K."/>
            <person name="Brown C.T."/>
            <person name="Hug L.A."/>
            <person name="Sharon I."/>
            <person name="Castelle C.J."/>
            <person name="Probst A.J."/>
            <person name="Thomas B.C."/>
            <person name="Singh A."/>
            <person name="Wilkins M.J."/>
            <person name="Karaoz U."/>
            <person name="Brodie E.L."/>
            <person name="Williams K.H."/>
            <person name="Hubbard S.S."/>
            <person name="Banfield J.F."/>
        </authorList>
    </citation>
    <scope>NUCLEOTIDE SEQUENCE [LARGE SCALE GENOMIC DNA]</scope>
</reference>
<dbReference type="Proteomes" id="UP000176897">
    <property type="component" value="Unassembled WGS sequence"/>
</dbReference>
<feature type="transmembrane region" description="Helical" evidence="7">
    <location>
        <begin position="110"/>
        <end position="132"/>
    </location>
</feature>
<gene>
    <name evidence="9" type="ORF">A3B21_01055</name>
</gene>
<dbReference type="EMBL" id="MGEJ01000019">
    <property type="protein sequence ID" value="OGL79978.1"/>
    <property type="molecule type" value="Genomic_DNA"/>
</dbReference>